<proteinExistence type="predicted"/>
<dbReference type="InterPro" id="IPR000436">
    <property type="entry name" value="Sushi_SCR_CCP_dom"/>
</dbReference>
<dbReference type="SMART" id="SM00032">
    <property type="entry name" value="CCP"/>
    <property type="match status" value="4"/>
</dbReference>
<dbReference type="STRING" id="7918.ENSLOCP00000013451"/>
<reference evidence="8" key="3">
    <citation type="submission" date="2025-09" db="UniProtKB">
        <authorList>
            <consortium name="Ensembl"/>
        </authorList>
    </citation>
    <scope>IDENTIFICATION</scope>
</reference>
<feature type="disulfide bond" evidence="3">
    <location>
        <begin position="180"/>
        <end position="207"/>
    </location>
</feature>
<dbReference type="Pfam" id="PF00084">
    <property type="entry name" value="Sushi"/>
    <property type="match status" value="4"/>
</dbReference>
<dbReference type="OrthoDB" id="6480633at2759"/>
<dbReference type="EMBL" id="AHAT01016762">
    <property type="status" value="NOT_ANNOTATED_CDS"/>
    <property type="molecule type" value="Genomic_DNA"/>
</dbReference>
<keyword evidence="9" id="KW-1185">Reference proteome</keyword>
<keyword evidence="6" id="KW-0732">Signal</keyword>
<dbReference type="PANTHER" id="PTHR45656:SF15">
    <property type="entry name" value="SUSHI DOMAIN-CONTAINING PROTEIN"/>
    <property type="match status" value="1"/>
</dbReference>
<feature type="transmembrane region" description="Helical" evidence="5">
    <location>
        <begin position="320"/>
        <end position="344"/>
    </location>
</feature>
<feature type="domain" description="Sushi" evidence="7">
    <location>
        <begin position="150"/>
        <end position="209"/>
    </location>
</feature>
<evidence type="ECO:0000256" key="2">
    <source>
        <dbReference type="ARBA" id="ARBA00023157"/>
    </source>
</evidence>
<evidence type="ECO:0000256" key="5">
    <source>
        <dbReference type="SAM" id="Phobius"/>
    </source>
</evidence>
<evidence type="ECO:0000256" key="4">
    <source>
        <dbReference type="SAM" id="MobiDB-lite"/>
    </source>
</evidence>
<feature type="compositionally biased region" description="Polar residues" evidence="4">
    <location>
        <begin position="292"/>
        <end position="301"/>
    </location>
</feature>
<keyword evidence="5" id="KW-1133">Transmembrane helix</keyword>
<dbReference type="PANTHER" id="PTHR45656">
    <property type="entry name" value="PROTEIN CBR-CLEC-78"/>
    <property type="match status" value="1"/>
</dbReference>
<keyword evidence="5" id="KW-0812">Transmembrane</keyword>
<reference evidence="9" key="1">
    <citation type="submission" date="2011-12" db="EMBL/GenBank/DDBJ databases">
        <title>The Draft Genome of Lepisosteus oculatus.</title>
        <authorList>
            <consortium name="The Broad Institute Genome Assembly &amp; Analysis Group"/>
            <consortium name="Computational R&amp;D Group"/>
            <consortium name="and Sequencing Platform"/>
            <person name="Di Palma F."/>
            <person name="Alfoldi J."/>
            <person name="Johnson J."/>
            <person name="Berlin A."/>
            <person name="Gnerre S."/>
            <person name="Jaffe D."/>
            <person name="MacCallum I."/>
            <person name="Young S."/>
            <person name="Walker B.J."/>
            <person name="Lander E.S."/>
            <person name="Lindblad-Toh K."/>
        </authorList>
    </citation>
    <scope>NUCLEOTIDE SEQUENCE [LARGE SCALE GENOMIC DNA]</scope>
</reference>
<dbReference type="eggNOG" id="ENOG502S2J8">
    <property type="taxonomic scope" value="Eukaryota"/>
</dbReference>
<organism evidence="8 9">
    <name type="scientific">Lepisosteus oculatus</name>
    <name type="common">Spotted gar</name>
    <dbReference type="NCBI Taxonomy" id="7918"/>
    <lineage>
        <taxon>Eukaryota</taxon>
        <taxon>Metazoa</taxon>
        <taxon>Chordata</taxon>
        <taxon>Craniata</taxon>
        <taxon>Vertebrata</taxon>
        <taxon>Euteleostomi</taxon>
        <taxon>Actinopterygii</taxon>
        <taxon>Neopterygii</taxon>
        <taxon>Holostei</taxon>
        <taxon>Semionotiformes</taxon>
        <taxon>Lepisosteidae</taxon>
        <taxon>Lepisosteus</taxon>
    </lineage>
</organism>
<dbReference type="Gene3D" id="2.10.70.10">
    <property type="entry name" value="Complement Module, domain 1"/>
    <property type="match status" value="4"/>
</dbReference>
<feature type="disulfide bond" evidence="3">
    <location>
        <begin position="63"/>
        <end position="90"/>
    </location>
</feature>
<dbReference type="Ensembl" id="ENSLOCT00000013480.1">
    <property type="protein sequence ID" value="ENSLOCP00000013451.1"/>
    <property type="gene ID" value="ENSLOCG00000010963.1"/>
</dbReference>
<keyword evidence="2 3" id="KW-1015">Disulfide bond</keyword>
<dbReference type="AlphaFoldDB" id="W5MYJ2"/>
<dbReference type="EMBL" id="AHAT01016761">
    <property type="status" value="NOT_ANNOTATED_CDS"/>
    <property type="molecule type" value="Genomic_DNA"/>
</dbReference>
<dbReference type="InParanoid" id="W5MYJ2"/>
<feature type="domain" description="Sushi" evidence="7">
    <location>
        <begin position="30"/>
        <end position="92"/>
    </location>
</feature>
<keyword evidence="1" id="KW-0677">Repeat</keyword>
<protein>
    <submittedName>
        <fullName evidence="8">C4b-binding protein alpha chain-like</fullName>
    </submittedName>
</protein>
<evidence type="ECO:0000259" key="7">
    <source>
        <dbReference type="PROSITE" id="PS50923"/>
    </source>
</evidence>
<feature type="domain" description="Sushi" evidence="7">
    <location>
        <begin position="93"/>
        <end position="149"/>
    </location>
</feature>
<feature type="compositionally biased region" description="Low complexity" evidence="4">
    <location>
        <begin position="272"/>
        <end position="291"/>
    </location>
</feature>
<keyword evidence="5" id="KW-0472">Membrane</keyword>
<feature type="region of interest" description="Disordered" evidence="4">
    <location>
        <begin position="270"/>
        <end position="301"/>
    </location>
</feature>
<keyword evidence="3" id="KW-0768">Sushi</keyword>
<feature type="signal peptide" evidence="6">
    <location>
        <begin position="1"/>
        <end position="30"/>
    </location>
</feature>
<sequence>MSGWGCFCDAAVLQNGLVLILTVLVVNVAGQCSNPPSVQHAVLNDQSQLLNDFPEGTTVTYECNPGYRRASGSPSISCSNGQWSQPTLTCEKKSCGSPGEILNGKYDLSEGILFGAKARVICDEGYQLVGRERLCFANGWSSNVPLCEVVKCEEPPDIGNGTHTYYGGSVPYGSAFRYTCNKGFTLIGEEEIVCGRDGNYNPPPPQCKVVSCPDVSITNGKKVSGRLPPYGYKSFITFECDSGHKVNGTLTITCGVNGWSSEPPTCYRVAAPTTTTPTRSTSTESGVSSTTRPITVTTSRGTSPIIKNTDNDLEDQRNKAWAIGLSVGGCLIALVLLAGGFLCWRHKKKEGYYHTSEKQQEDQY</sequence>
<evidence type="ECO:0000313" key="8">
    <source>
        <dbReference type="Ensembl" id="ENSLOCP00000013451.1"/>
    </source>
</evidence>
<dbReference type="SUPFAM" id="SSF57535">
    <property type="entry name" value="Complement control module/SCR domain"/>
    <property type="match status" value="4"/>
</dbReference>
<feature type="domain" description="Sushi" evidence="7">
    <location>
        <begin position="210"/>
        <end position="268"/>
    </location>
</feature>
<dbReference type="KEGG" id="loc:102694403"/>
<dbReference type="CDD" id="cd00033">
    <property type="entry name" value="CCP"/>
    <property type="match status" value="4"/>
</dbReference>
<accession>W5MYJ2</accession>
<dbReference type="InterPro" id="IPR035976">
    <property type="entry name" value="Sushi/SCR/CCP_sf"/>
</dbReference>
<name>W5MYJ2_LEPOC</name>
<feature type="chain" id="PRO_5004867003" evidence="6">
    <location>
        <begin position="31"/>
        <end position="364"/>
    </location>
</feature>
<dbReference type="PROSITE" id="PS50923">
    <property type="entry name" value="SUSHI"/>
    <property type="match status" value="4"/>
</dbReference>
<evidence type="ECO:0000256" key="3">
    <source>
        <dbReference type="PROSITE-ProRule" id="PRU00302"/>
    </source>
</evidence>
<reference evidence="8" key="2">
    <citation type="submission" date="2025-08" db="UniProtKB">
        <authorList>
            <consortium name="Ensembl"/>
        </authorList>
    </citation>
    <scope>IDENTIFICATION</scope>
</reference>
<evidence type="ECO:0000256" key="1">
    <source>
        <dbReference type="ARBA" id="ARBA00022737"/>
    </source>
</evidence>
<comment type="caution">
    <text evidence="3">Lacks conserved residue(s) required for the propagation of feature annotation.</text>
</comment>
<evidence type="ECO:0000256" key="6">
    <source>
        <dbReference type="SAM" id="SignalP"/>
    </source>
</evidence>
<dbReference type="GeneID" id="102694403"/>
<dbReference type="GeneTree" id="ENSGT00940000164219"/>
<dbReference type="Bgee" id="ENSLOCG00000010963">
    <property type="expression patterns" value="Expressed in intestine and 13 other cell types or tissues"/>
</dbReference>
<evidence type="ECO:0000313" key="9">
    <source>
        <dbReference type="Proteomes" id="UP000018468"/>
    </source>
</evidence>
<dbReference type="InterPro" id="IPR051277">
    <property type="entry name" value="SEZ6_CSMD_C4BPB_Regulators"/>
</dbReference>
<dbReference type="Proteomes" id="UP000018468">
    <property type="component" value="Linkage group LG3"/>
</dbReference>